<dbReference type="KEGG" id="lgi:LOTGIDRAFT_155880"/>
<evidence type="ECO:0000313" key="1">
    <source>
        <dbReference type="EMBL" id="ESO82844.1"/>
    </source>
</evidence>
<protein>
    <recommendedName>
        <fullName evidence="3">SWIM-type domain-containing protein</fullName>
    </recommendedName>
</protein>
<evidence type="ECO:0000313" key="2">
    <source>
        <dbReference type="Proteomes" id="UP000030746"/>
    </source>
</evidence>
<dbReference type="HOGENOM" id="CLU_1322244_0_0_1"/>
<reference evidence="1 2" key="1">
    <citation type="journal article" date="2013" name="Nature">
        <title>Insights into bilaterian evolution from three spiralian genomes.</title>
        <authorList>
            <person name="Simakov O."/>
            <person name="Marletaz F."/>
            <person name="Cho S.J."/>
            <person name="Edsinger-Gonzales E."/>
            <person name="Havlak P."/>
            <person name="Hellsten U."/>
            <person name="Kuo D.H."/>
            <person name="Larsson T."/>
            <person name="Lv J."/>
            <person name="Arendt D."/>
            <person name="Savage R."/>
            <person name="Osoegawa K."/>
            <person name="de Jong P."/>
            <person name="Grimwood J."/>
            <person name="Chapman J.A."/>
            <person name="Shapiro H."/>
            <person name="Aerts A."/>
            <person name="Otillar R.P."/>
            <person name="Terry A.Y."/>
            <person name="Boore J.L."/>
            <person name="Grigoriev I.V."/>
            <person name="Lindberg D.R."/>
            <person name="Seaver E.C."/>
            <person name="Weisblat D.A."/>
            <person name="Putnam N.H."/>
            <person name="Rokhsar D.S."/>
        </authorList>
    </citation>
    <scope>NUCLEOTIDE SEQUENCE [LARGE SCALE GENOMIC DNA]</scope>
</reference>
<dbReference type="CTD" id="20236863"/>
<dbReference type="GeneID" id="20236863"/>
<dbReference type="Proteomes" id="UP000030746">
    <property type="component" value="Unassembled WGS sequence"/>
</dbReference>
<dbReference type="AlphaFoldDB" id="V4B3D0"/>
<evidence type="ECO:0008006" key="3">
    <source>
        <dbReference type="Google" id="ProtNLM"/>
    </source>
</evidence>
<dbReference type="OMA" id="HFKHICA"/>
<dbReference type="EMBL" id="KB203854">
    <property type="protein sequence ID" value="ESO82844.1"/>
    <property type="molecule type" value="Genomic_DNA"/>
</dbReference>
<accession>V4B3D0</accession>
<sequence>MAVLQYDNNNTNEFTCTCRGRLDVFDRNKDIEHEVLEDEYSMEIPNYDLYRDINTGTKFTLLKLESILCYLEQFQKKLDDDSKKLYTNHFLKYLRRASTDSLYFFKSECHAEMKKKVSYHIDIRIDLDGFIAESQCACAAGNGRTAHCKNVCASLYAIFKFSTCAEIITELSCNSQLQTFHQSRHFMASPLKSKDLPLLGYKDVNFDL</sequence>
<dbReference type="RefSeq" id="XP_009066635.1">
    <property type="nucleotide sequence ID" value="XM_009068387.1"/>
</dbReference>
<keyword evidence="2" id="KW-1185">Reference proteome</keyword>
<gene>
    <name evidence="1" type="ORF">LOTGIDRAFT_155880</name>
</gene>
<organism evidence="1 2">
    <name type="scientific">Lottia gigantea</name>
    <name type="common">Giant owl limpet</name>
    <dbReference type="NCBI Taxonomy" id="225164"/>
    <lineage>
        <taxon>Eukaryota</taxon>
        <taxon>Metazoa</taxon>
        <taxon>Spiralia</taxon>
        <taxon>Lophotrochozoa</taxon>
        <taxon>Mollusca</taxon>
        <taxon>Gastropoda</taxon>
        <taxon>Patellogastropoda</taxon>
        <taxon>Lottioidea</taxon>
        <taxon>Lottiidae</taxon>
        <taxon>Lottia</taxon>
    </lineage>
</organism>
<proteinExistence type="predicted"/>
<name>V4B3D0_LOTGI</name>
<dbReference type="OrthoDB" id="6150801at2759"/>